<evidence type="ECO:0008006" key="5">
    <source>
        <dbReference type="Google" id="ProtNLM"/>
    </source>
</evidence>
<dbReference type="InterPro" id="IPR014985">
    <property type="entry name" value="WbqC"/>
</dbReference>
<accession>A0AAV5AS13</accession>
<proteinExistence type="predicted"/>
<name>A0AAV5AS13_9FLAO</name>
<keyword evidence="4" id="KW-1185">Reference proteome</keyword>
<evidence type="ECO:0000313" key="1">
    <source>
        <dbReference type="EMBL" id="GJM49354.1"/>
    </source>
</evidence>
<evidence type="ECO:0000313" key="2">
    <source>
        <dbReference type="EMBL" id="GJM52505.1"/>
    </source>
</evidence>
<evidence type="ECO:0000313" key="4">
    <source>
        <dbReference type="Proteomes" id="UP001208692"/>
    </source>
</evidence>
<dbReference type="Pfam" id="PF08889">
    <property type="entry name" value="WbqC"/>
    <property type="match status" value="1"/>
</dbReference>
<dbReference type="Proteomes" id="UP001208692">
    <property type="component" value="Unassembled WGS sequence"/>
</dbReference>
<comment type="caution">
    <text evidence="1">The sequence shown here is derived from an EMBL/GenBank/DDBJ whole genome shotgun (WGS) entry which is preliminary data.</text>
</comment>
<dbReference type="EMBL" id="BQKA01000006">
    <property type="protein sequence ID" value="GJM49354.1"/>
    <property type="molecule type" value="Genomic_DNA"/>
</dbReference>
<evidence type="ECO:0000313" key="3">
    <source>
        <dbReference type="Proteomes" id="UP001207736"/>
    </source>
</evidence>
<organism evidence="1 3">
    <name type="scientific">Capnocytophaga catalasegens</name>
    <dbReference type="NCBI Taxonomy" id="1004260"/>
    <lineage>
        <taxon>Bacteria</taxon>
        <taxon>Pseudomonadati</taxon>
        <taxon>Bacteroidota</taxon>
        <taxon>Flavobacteriia</taxon>
        <taxon>Flavobacteriales</taxon>
        <taxon>Flavobacteriaceae</taxon>
        <taxon>Capnocytophaga</taxon>
    </lineage>
</organism>
<dbReference type="AlphaFoldDB" id="A0AAV5AS13"/>
<dbReference type="Proteomes" id="UP001207736">
    <property type="component" value="Unassembled WGS sequence"/>
</dbReference>
<reference evidence="1 4" key="1">
    <citation type="submission" date="2021-11" db="EMBL/GenBank/DDBJ databases">
        <title>Draft genome sequence of Capnocytophaga sp. strain KC07075 isolated from cat oral cavity.</title>
        <authorList>
            <person name="Suzuki M."/>
            <person name="Imaoka K."/>
            <person name="Kimura M."/>
            <person name="Morikawa S."/>
            <person name="Maeda K."/>
        </authorList>
    </citation>
    <scope>NUCLEOTIDE SEQUENCE</scope>
    <source>
        <strain evidence="1">KC07075</strain>
        <strain evidence="2 4">KC07079</strain>
    </source>
</reference>
<dbReference type="RefSeq" id="WP_264845943.1">
    <property type="nucleotide sequence ID" value="NZ_BPMA01000016.1"/>
</dbReference>
<gene>
    <name evidence="1" type="ORF">RCZ15_03290</name>
    <name evidence="2" type="ORF">RCZ16_08220</name>
</gene>
<protein>
    <recommendedName>
        <fullName evidence="5">WbqC-like protein</fullName>
    </recommendedName>
</protein>
<dbReference type="EMBL" id="BQKB01000013">
    <property type="protein sequence ID" value="GJM52505.1"/>
    <property type="molecule type" value="Genomic_DNA"/>
</dbReference>
<sequence>MNQALIHPTYFPSVAQFHLLVSRPCKFEISDNYQKQTYRNRAYIYGANGKQLLTAPILHSGSETGRQLFKNVRIDNNVSWQKIHWKTLETAYRTSPYFEYYEDDIRQVFTEKFEFLIDLNFKTIEILCTCMQIDIQWSTTSQYQETYPELEDYRFLTSSKKPYDVSQQTYYQIFSEKHGFLPNLSTLDLLFHEGTHTENYLINAIKI</sequence>